<dbReference type="Pfam" id="PF00498">
    <property type="entry name" value="FHA"/>
    <property type="match status" value="1"/>
</dbReference>
<name>A0A928BTG4_XYLRU</name>
<dbReference type="PROSITE" id="PS50006">
    <property type="entry name" value="FHA_DOMAIN"/>
    <property type="match status" value="1"/>
</dbReference>
<protein>
    <submittedName>
        <fullName evidence="2">FHA domain-containing protein</fullName>
    </submittedName>
</protein>
<evidence type="ECO:0000313" key="2">
    <source>
        <dbReference type="EMBL" id="MBE6266536.1"/>
    </source>
</evidence>
<accession>A0A928BTG4</accession>
<evidence type="ECO:0000313" key="3">
    <source>
        <dbReference type="Proteomes" id="UP000763088"/>
    </source>
</evidence>
<dbReference type="CDD" id="cd00060">
    <property type="entry name" value="FHA"/>
    <property type="match status" value="1"/>
</dbReference>
<dbReference type="SUPFAM" id="SSF49879">
    <property type="entry name" value="SMAD/FHA domain"/>
    <property type="match status" value="1"/>
</dbReference>
<proteinExistence type="predicted"/>
<comment type="caution">
    <text evidence="2">The sequence shown here is derived from an EMBL/GenBank/DDBJ whole genome shotgun (WGS) entry which is preliminary data.</text>
</comment>
<dbReference type="InterPro" id="IPR000253">
    <property type="entry name" value="FHA_dom"/>
</dbReference>
<dbReference type="Gene3D" id="2.60.200.20">
    <property type="match status" value="1"/>
</dbReference>
<reference evidence="2" key="1">
    <citation type="submission" date="2019-04" db="EMBL/GenBank/DDBJ databases">
        <title>Evolution of Biomass-Degrading Anaerobic Consortia Revealed by Metagenomics.</title>
        <authorList>
            <person name="Peng X."/>
        </authorList>
    </citation>
    <scope>NUCLEOTIDE SEQUENCE</scope>
    <source>
        <strain evidence="2">SIG141</strain>
    </source>
</reference>
<dbReference type="Proteomes" id="UP000763088">
    <property type="component" value="Unassembled WGS sequence"/>
</dbReference>
<dbReference type="EMBL" id="SUYD01000010">
    <property type="protein sequence ID" value="MBE6266536.1"/>
    <property type="molecule type" value="Genomic_DNA"/>
</dbReference>
<dbReference type="SMART" id="SM00240">
    <property type="entry name" value="FHA"/>
    <property type="match status" value="1"/>
</dbReference>
<dbReference type="InterPro" id="IPR008984">
    <property type="entry name" value="SMAD_FHA_dom_sf"/>
</dbReference>
<evidence type="ECO:0000259" key="1">
    <source>
        <dbReference type="PROSITE" id="PS50006"/>
    </source>
</evidence>
<feature type="domain" description="FHA" evidence="1">
    <location>
        <begin position="6"/>
        <end position="56"/>
    </location>
</feature>
<sequence length="89" mass="10314">MILREITIGRSADSDIYLDESYVYASNNHGVIYYEGEQMMYRDISRNGTIVNDVMVKQRAVPIRHGDIIMLAGSYLLDWNQIDMFFSRG</sequence>
<dbReference type="AlphaFoldDB" id="A0A928BTG4"/>
<organism evidence="2 3">
    <name type="scientific">Xylanibacter ruminicola</name>
    <name type="common">Prevotella ruminicola</name>
    <dbReference type="NCBI Taxonomy" id="839"/>
    <lineage>
        <taxon>Bacteria</taxon>
        <taxon>Pseudomonadati</taxon>
        <taxon>Bacteroidota</taxon>
        <taxon>Bacteroidia</taxon>
        <taxon>Bacteroidales</taxon>
        <taxon>Prevotellaceae</taxon>
        <taxon>Xylanibacter</taxon>
    </lineage>
</organism>
<gene>
    <name evidence="2" type="ORF">E7102_08710</name>
</gene>